<comment type="similarity">
    <text evidence="5">Belongs to the actin-binding proteins ADF family. Coactosin subfamily.</text>
</comment>
<proteinExistence type="inferred from homology"/>
<dbReference type="GO" id="GO:0005884">
    <property type="term" value="C:actin filament"/>
    <property type="evidence" value="ECO:0007669"/>
    <property type="project" value="TreeGrafter"/>
</dbReference>
<dbReference type="PANTHER" id="PTHR10829:SF50">
    <property type="entry name" value="ADF-H DOMAIN-CONTAINING PROTEIN"/>
    <property type="match status" value="1"/>
</dbReference>
<dbReference type="CDD" id="cd11282">
    <property type="entry name" value="ADF_coactosin_like"/>
    <property type="match status" value="2"/>
</dbReference>
<dbReference type="PROSITE" id="PS51263">
    <property type="entry name" value="ADF_H"/>
    <property type="match status" value="2"/>
</dbReference>
<evidence type="ECO:0000256" key="1">
    <source>
        <dbReference type="ARBA" id="ARBA00004245"/>
    </source>
</evidence>
<protein>
    <recommendedName>
        <fullName evidence="7">ADF-H domain-containing protein</fullName>
    </recommendedName>
</protein>
<evidence type="ECO:0000256" key="2">
    <source>
        <dbReference type="ARBA" id="ARBA00022490"/>
    </source>
</evidence>
<dbReference type="GO" id="GO:0030427">
    <property type="term" value="C:site of polarized growth"/>
    <property type="evidence" value="ECO:0007669"/>
    <property type="project" value="TreeGrafter"/>
</dbReference>
<feature type="compositionally biased region" description="Polar residues" evidence="6">
    <location>
        <begin position="199"/>
        <end position="210"/>
    </location>
</feature>
<dbReference type="GO" id="GO:0051015">
    <property type="term" value="F:actin filament binding"/>
    <property type="evidence" value="ECO:0007669"/>
    <property type="project" value="TreeGrafter"/>
</dbReference>
<dbReference type="GO" id="GO:0030864">
    <property type="term" value="C:cortical actin cytoskeleton"/>
    <property type="evidence" value="ECO:0007669"/>
    <property type="project" value="TreeGrafter"/>
</dbReference>
<feature type="domain" description="ADF-H" evidence="7">
    <location>
        <begin position="4"/>
        <end position="143"/>
    </location>
</feature>
<evidence type="ECO:0000256" key="5">
    <source>
        <dbReference type="ARBA" id="ARBA00038052"/>
    </source>
</evidence>
<organism evidence="8 9">
    <name type="scientific">Caulochytrium protostelioides</name>
    <dbReference type="NCBI Taxonomy" id="1555241"/>
    <lineage>
        <taxon>Eukaryota</taxon>
        <taxon>Fungi</taxon>
        <taxon>Fungi incertae sedis</taxon>
        <taxon>Chytridiomycota</taxon>
        <taxon>Chytridiomycota incertae sedis</taxon>
        <taxon>Chytridiomycetes</taxon>
        <taxon>Caulochytriales</taxon>
        <taxon>Caulochytriaceae</taxon>
        <taxon>Caulochytrium</taxon>
    </lineage>
</organism>
<gene>
    <name evidence="8" type="ORF">CXG81DRAFT_23120</name>
</gene>
<reference evidence="9" key="1">
    <citation type="journal article" date="2018" name="Nat. Microbiol.">
        <title>Leveraging single-cell genomics to expand the fungal tree of life.</title>
        <authorList>
            <person name="Ahrendt S.R."/>
            <person name="Quandt C.A."/>
            <person name="Ciobanu D."/>
            <person name="Clum A."/>
            <person name="Salamov A."/>
            <person name="Andreopoulos B."/>
            <person name="Cheng J.F."/>
            <person name="Woyke T."/>
            <person name="Pelin A."/>
            <person name="Henrissat B."/>
            <person name="Reynolds N.K."/>
            <person name="Benny G.L."/>
            <person name="Smith M.E."/>
            <person name="James T.Y."/>
            <person name="Grigoriev I.V."/>
        </authorList>
    </citation>
    <scope>NUCLEOTIDE SEQUENCE [LARGE SCALE GENOMIC DNA]</scope>
    <source>
        <strain evidence="9">ATCC 52028</strain>
    </source>
</reference>
<dbReference type="InterPro" id="IPR029006">
    <property type="entry name" value="ADF-H/Gelsolin-like_dom_sf"/>
</dbReference>
<evidence type="ECO:0000313" key="9">
    <source>
        <dbReference type="Proteomes" id="UP000274922"/>
    </source>
</evidence>
<accession>A0A4P9XFH9</accession>
<keyword evidence="4" id="KW-0206">Cytoskeleton</keyword>
<dbReference type="EMBL" id="ML014111">
    <property type="protein sequence ID" value="RKP04345.1"/>
    <property type="molecule type" value="Genomic_DNA"/>
</dbReference>
<dbReference type="SUPFAM" id="SSF55753">
    <property type="entry name" value="Actin depolymerizing proteins"/>
    <property type="match status" value="2"/>
</dbReference>
<dbReference type="InterPro" id="IPR002108">
    <property type="entry name" value="ADF-H"/>
</dbReference>
<dbReference type="STRING" id="1555241.A0A4P9XFH9"/>
<evidence type="ECO:0000259" key="7">
    <source>
        <dbReference type="PROSITE" id="PS51263"/>
    </source>
</evidence>
<evidence type="ECO:0000256" key="4">
    <source>
        <dbReference type="ARBA" id="ARBA00023212"/>
    </source>
</evidence>
<name>A0A4P9XFH9_9FUNG</name>
<evidence type="ECO:0000256" key="6">
    <source>
        <dbReference type="SAM" id="MobiDB-lite"/>
    </source>
</evidence>
<keyword evidence="9" id="KW-1185">Reference proteome</keyword>
<sequence>MALAIKYEDEAAVKAALQAVRSDANETNWALLGHPSTGTPADFHTIVLVASGTDGIDGLKAHLSAKAVQYAFVRVMTRIDMSDAVKFIYIYNLGAEVGPQKGRFGVVKGTVTTTLFQPLGYHVDTEIEGPDELDADELMRRVQEAAGTYNNVHDIGYIEGKQVRGYTTTSSQRDADPGAAMSRAATSSSNLAAPRRGSNAGSATASQSDLAGSRDVSPAAKSAARPSANTASTALDVRDDLRNAIRQVRDDKSPITWCAARYEGKPLASPLGLAGLGTNEVGLAGLQEHLKRDGVTYALARCVDVVDGHNTVKFGFISFMGPELPIMARAKASTSVGAVQALFQPYHVDFNISDPSEISDESFLNKVQTFSGSKSFVR</sequence>
<dbReference type="Gene3D" id="3.40.20.10">
    <property type="entry name" value="Severin"/>
    <property type="match status" value="2"/>
</dbReference>
<keyword evidence="2" id="KW-0963">Cytoplasm</keyword>
<dbReference type="PANTHER" id="PTHR10829">
    <property type="entry name" value="CORTACTIN AND DREBRIN"/>
    <property type="match status" value="1"/>
</dbReference>
<evidence type="ECO:0000313" key="8">
    <source>
        <dbReference type="EMBL" id="RKP04345.1"/>
    </source>
</evidence>
<evidence type="ECO:0000256" key="3">
    <source>
        <dbReference type="ARBA" id="ARBA00023203"/>
    </source>
</evidence>
<dbReference type="Proteomes" id="UP000274922">
    <property type="component" value="Unassembled WGS sequence"/>
</dbReference>
<feature type="region of interest" description="Disordered" evidence="6">
    <location>
        <begin position="166"/>
        <end position="235"/>
    </location>
</feature>
<keyword evidence="3" id="KW-0009">Actin-binding</keyword>
<dbReference type="SMART" id="SM00102">
    <property type="entry name" value="ADF"/>
    <property type="match status" value="2"/>
</dbReference>
<dbReference type="OrthoDB" id="20822at2759"/>
<comment type="subcellular location">
    <subcellularLocation>
        <location evidence="1">Cytoplasm</location>
        <location evidence="1">Cytoskeleton</location>
    </subcellularLocation>
</comment>
<dbReference type="AlphaFoldDB" id="A0A4P9XFH9"/>
<dbReference type="GO" id="GO:0030833">
    <property type="term" value="P:regulation of actin filament polymerization"/>
    <property type="evidence" value="ECO:0007669"/>
    <property type="project" value="TreeGrafter"/>
</dbReference>
<dbReference type="Pfam" id="PF00241">
    <property type="entry name" value="Cofilin_ADF"/>
    <property type="match status" value="2"/>
</dbReference>
<feature type="domain" description="ADF-H" evidence="7">
    <location>
        <begin position="232"/>
        <end position="368"/>
    </location>
</feature>
<dbReference type="FunFam" id="3.40.20.10:FF:000018">
    <property type="entry name" value="Coactosin-like 1"/>
    <property type="match status" value="1"/>
</dbReference>
<feature type="compositionally biased region" description="Low complexity" evidence="6">
    <location>
        <begin position="217"/>
        <end position="231"/>
    </location>
</feature>